<dbReference type="Gene3D" id="1.20.1600.10">
    <property type="entry name" value="Outer membrane efflux proteins (OEP)"/>
    <property type="match status" value="1"/>
</dbReference>
<dbReference type="eggNOG" id="COG1538">
    <property type="taxonomic scope" value="Bacteria"/>
</dbReference>
<evidence type="ECO:0000256" key="3">
    <source>
        <dbReference type="SAM" id="Coils"/>
    </source>
</evidence>
<dbReference type="InterPro" id="IPR003423">
    <property type="entry name" value="OMP_efflux"/>
</dbReference>
<sequence length="500" mass="53417" precursor="true">MMDKATRTTRRVQRSIVAAAIATLCAGCAVGPDYKRPDVVVPAAFKEANSSDAGDVWQQAKPDPAASLDSRWWTVFGDGTLDDLCERALKANQTLAQYEAAYRSARAQVASSRASLFPTVSFAGSGTRSRTGTGSNTTPISSGSSTSSYASKSVSAELEASWEPDLWGSVRRSVEVSEASAQASDAQLAGERLSVLATLAVDYFTVRAADADLAILEEERRIDAELLALTEAKYKQGVSSYDDVRTAHNTLQAIDESIASAQLTRRQYEHAIAVLLGEPPAAFSLPVQADYRFDLPALPVALPSTLLQRRPDVVQAERTVAQYNAKIGVAKAGYFPTITLTADGGWSGTSFAHLISLPTRFWSLGLDVAQTVFDAGATSASVRAARANYDQEVAAYRQTVLSAFQDVEDYLSAVQIASRQAAASNEVARRSGELAASQQRNFAAGTASRIDMLDTQLTQVEDRKIALDYSSTTLQNAVLLVKALGGGWDSQLKTADSSGR</sequence>
<dbReference type="GO" id="GO:0005886">
    <property type="term" value="C:plasma membrane"/>
    <property type="evidence" value="ECO:0007669"/>
    <property type="project" value="UniProtKB-SubCell"/>
</dbReference>
<dbReference type="EMBL" id="CP001044">
    <property type="protein sequence ID" value="ACC72635.1"/>
    <property type="molecule type" value="Genomic_DNA"/>
</dbReference>
<dbReference type="Gene3D" id="2.20.200.10">
    <property type="entry name" value="Outer membrane efflux proteins (OEP)"/>
    <property type="match status" value="1"/>
</dbReference>
<dbReference type="SUPFAM" id="SSF56954">
    <property type="entry name" value="Outer membrane efflux proteins (OEP)"/>
    <property type="match status" value="1"/>
</dbReference>
<dbReference type="GO" id="GO:0015562">
    <property type="term" value="F:efflux transmembrane transporter activity"/>
    <property type="evidence" value="ECO:0007669"/>
    <property type="project" value="InterPro"/>
</dbReference>
<dbReference type="PANTHER" id="PTHR30203:SF33">
    <property type="entry name" value="BLR4455 PROTEIN"/>
    <property type="match status" value="1"/>
</dbReference>
<dbReference type="HOGENOM" id="CLU_012817_13_1_4"/>
<dbReference type="RefSeq" id="WP_012402808.1">
    <property type="nucleotide sequence ID" value="NC_010623.1"/>
</dbReference>
<evidence type="ECO:0000313" key="5">
    <source>
        <dbReference type="EMBL" id="ACC72635.1"/>
    </source>
</evidence>
<gene>
    <name evidence="5" type="ordered locus">Bphy_3486</name>
</gene>
<feature type="region of interest" description="Disordered" evidence="4">
    <location>
        <begin position="125"/>
        <end position="148"/>
    </location>
</feature>
<evidence type="ECO:0000256" key="4">
    <source>
        <dbReference type="SAM" id="MobiDB-lite"/>
    </source>
</evidence>
<keyword evidence="2" id="KW-0564">Palmitate</keyword>
<reference evidence="6" key="1">
    <citation type="journal article" date="2014" name="Stand. Genomic Sci.">
        <title>Complete genome sequence of Burkholderia phymatum STM815(T), a broad host range and efficient nitrogen-fixing symbiont of Mimosa species.</title>
        <authorList>
            <person name="Moulin L."/>
            <person name="Klonowska A."/>
            <person name="Caroline B."/>
            <person name="Booth K."/>
            <person name="Vriezen J.A."/>
            <person name="Melkonian R."/>
            <person name="James E.K."/>
            <person name="Young J.P."/>
            <person name="Bena G."/>
            <person name="Hauser L."/>
            <person name="Land M."/>
            <person name="Kyrpides N."/>
            <person name="Bruce D."/>
            <person name="Chain P."/>
            <person name="Copeland A."/>
            <person name="Pitluck S."/>
            <person name="Woyke T."/>
            <person name="Lizotte-Waniewski M."/>
            <person name="Bristow J."/>
            <person name="Riley M."/>
        </authorList>
    </citation>
    <scope>NUCLEOTIDE SEQUENCE [LARGE SCALE GENOMIC DNA]</scope>
    <source>
        <strain evidence="6">DSM 17167 / CIP 108236 / LMG 21445 / STM815</strain>
    </source>
</reference>
<dbReference type="Proteomes" id="UP000001192">
    <property type="component" value="Chromosome 2"/>
</dbReference>
<dbReference type="NCBIfam" id="TIGR01845">
    <property type="entry name" value="outer_NodT"/>
    <property type="match status" value="1"/>
</dbReference>
<evidence type="ECO:0000256" key="1">
    <source>
        <dbReference type="ARBA" id="ARBA00007613"/>
    </source>
</evidence>
<keyword evidence="2" id="KW-0812">Transmembrane</keyword>
<name>B2JLK2_PARP8</name>
<evidence type="ECO:0000313" key="6">
    <source>
        <dbReference type="Proteomes" id="UP000001192"/>
    </source>
</evidence>
<keyword evidence="6" id="KW-1185">Reference proteome</keyword>
<keyword evidence="3" id="KW-0175">Coiled coil</keyword>
<dbReference type="STRING" id="391038.Bphy_3486"/>
<feature type="coiled-coil region" evidence="3">
    <location>
        <begin position="81"/>
        <end position="108"/>
    </location>
</feature>
<protein>
    <submittedName>
        <fullName evidence="5">RND efflux system, outer membrane lipoprotein, NodT family</fullName>
    </submittedName>
</protein>
<accession>B2JLK2</accession>
<dbReference type="Pfam" id="PF02321">
    <property type="entry name" value="OEP"/>
    <property type="match status" value="2"/>
</dbReference>
<comment type="subcellular location">
    <subcellularLocation>
        <location evidence="2">Cell membrane</location>
        <topology evidence="2">Lipid-anchor</topology>
    </subcellularLocation>
</comment>
<dbReference type="OrthoDB" id="9770517at2"/>
<dbReference type="InterPro" id="IPR010131">
    <property type="entry name" value="MdtP/NodT-like"/>
</dbReference>
<dbReference type="PANTHER" id="PTHR30203">
    <property type="entry name" value="OUTER MEMBRANE CATION EFFLUX PROTEIN"/>
    <property type="match status" value="1"/>
</dbReference>
<evidence type="ECO:0000256" key="2">
    <source>
        <dbReference type="RuleBase" id="RU362097"/>
    </source>
</evidence>
<proteinExistence type="inferred from homology"/>
<keyword evidence="2" id="KW-0472">Membrane</keyword>
<keyword evidence="2" id="KW-1134">Transmembrane beta strand</keyword>
<keyword evidence="2 5" id="KW-0449">Lipoprotein</keyword>
<organism evidence="5 6">
    <name type="scientific">Paraburkholderia phymatum (strain DSM 17167 / CIP 108236 / LMG 21445 / STM815)</name>
    <name type="common">Burkholderia phymatum</name>
    <dbReference type="NCBI Taxonomy" id="391038"/>
    <lineage>
        <taxon>Bacteria</taxon>
        <taxon>Pseudomonadati</taxon>
        <taxon>Pseudomonadota</taxon>
        <taxon>Betaproteobacteria</taxon>
        <taxon>Burkholderiales</taxon>
        <taxon>Burkholderiaceae</taxon>
        <taxon>Paraburkholderia</taxon>
    </lineage>
</organism>
<dbReference type="AlphaFoldDB" id="B2JLK2"/>
<comment type="similarity">
    <text evidence="1 2">Belongs to the outer membrane factor (OMF) (TC 1.B.17) family.</text>
</comment>
<dbReference type="KEGG" id="bph:Bphy_3486"/>